<dbReference type="InterPro" id="IPR032531">
    <property type="entry name" value="DUF4956"/>
</dbReference>
<dbReference type="STRING" id="1313304.CALK_2353"/>
<evidence type="ECO:0000256" key="1">
    <source>
        <dbReference type="SAM" id="Phobius"/>
    </source>
</evidence>
<keyword evidence="1" id="KW-0472">Membrane</keyword>
<feature type="transmembrane region" description="Helical" evidence="1">
    <location>
        <begin position="36"/>
        <end position="53"/>
    </location>
</feature>
<dbReference type="Proteomes" id="UP000017148">
    <property type="component" value="Unassembled WGS sequence"/>
</dbReference>
<sequence>MLRYRADTIDIKEMTFLFVCTVMAVINSLVTRNVPIYMILTVNVFIVLASYILEKSWLDKAKGILFLTYENVELIHTGKREELRRDLEMRTGLAIHGIDVESINYLNDSAKLRICYEQNGGAPAPYARDSSL</sequence>
<accession>U7D6S8</accession>
<dbReference type="Pfam" id="PF16316">
    <property type="entry name" value="DUF4956"/>
    <property type="match status" value="1"/>
</dbReference>
<keyword evidence="1" id="KW-1133">Transmembrane helix</keyword>
<feature type="transmembrane region" description="Helical" evidence="1">
    <location>
        <begin position="12"/>
        <end position="30"/>
    </location>
</feature>
<dbReference type="PATRIC" id="fig|1313304.3.peg.2241"/>
<gene>
    <name evidence="2" type="ORF">CALK_2353</name>
</gene>
<reference evidence="2 3" key="1">
    <citation type="journal article" date="2013" name="Environ. Microbiol.">
        <title>Genome analysis of Chitinivibrio alkaliphilus gen. nov., sp. nov., a novel extremely haloalkaliphilic anaerobic chitinolytic bacterium from the candidate phylum Termite Group 3.</title>
        <authorList>
            <person name="Sorokin D.Y."/>
            <person name="Gumerov V.M."/>
            <person name="Rakitin A.L."/>
            <person name="Beletsky A.V."/>
            <person name="Damste J.S."/>
            <person name="Muyzer G."/>
            <person name="Mardanov A.V."/>
            <person name="Ravin N.V."/>
        </authorList>
    </citation>
    <scope>NUCLEOTIDE SEQUENCE [LARGE SCALE GENOMIC DNA]</scope>
    <source>
        <strain evidence="2 3">ACht1</strain>
    </source>
</reference>
<dbReference type="EMBL" id="ASJR01000032">
    <property type="protein sequence ID" value="ERP30787.1"/>
    <property type="molecule type" value="Genomic_DNA"/>
</dbReference>
<protein>
    <submittedName>
        <fullName evidence="2">Uncharacterized protein</fullName>
    </submittedName>
</protein>
<proteinExistence type="predicted"/>
<name>U7D6S8_9BACT</name>
<keyword evidence="3" id="KW-1185">Reference proteome</keyword>
<keyword evidence="1" id="KW-0812">Transmembrane</keyword>
<dbReference type="AlphaFoldDB" id="U7D6S8"/>
<evidence type="ECO:0000313" key="2">
    <source>
        <dbReference type="EMBL" id="ERP30787.1"/>
    </source>
</evidence>
<organism evidence="2 3">
    <name type="scientific">Chitinivibrio alkaliphilus ACht1</name>
    <dbReference type="NCBI Taxonomy" id="1313304"/>
    <lineage>
        <taxon>Bacteria</taxon>
        <taxon>Pseudomonadati</taxon>
        <taxon>Fibrobacterota</taxon>
        <taxon>Chitinivibrionia</taxon>
        <taxon>Chitinivibrionales</taxon>
        <taxon>Chitinivibrionaceae</taxon>
        <taxon>Chitinivibrio</taxon>
    </lineage>
</organism>
<comment type="caution">
    <text evidence="2">The sequence shown here is derived from an EMBL/GenBank/DDBJ whole genome shotgun (WGS) entry which is preliminary data.</text>
</comment>
<evidence type="ECO:0000313" key="3">
    <source>
        <dbReference type="Proteomes" id="UP000017148"/>
    </source>
</evidence>